<gene>
    <name evidence="7" type="ORF">OSB1V03_LOCUS15682</name>
</gene>
<evidence type="ECO:0000256" key="4">
    <source>
        <dbReference type="ARBA" id="ARBA00023136"/>
    </source>
</evidence>
<keyword evidence="3 5" id="KW-1133">Transmembrane helix</keyword>
<keyword evidence="2 5" id="KW-0812">Transmembrane</keyword>
<dbReference type="Gene3D" id="1.20.1070.10">
    <property type="entry name" value="Rhodopsin 7-helix transmembrane proteins"/>
    <property type="match status" value="1"/>
</dbReference>
<evidence type="ECO:0000256" key="2">
    <source>
        <dbReference type="ARBA" id="ARBA00022692"/>
    </source>
</evidence>
<protein>
    <recommendedName>
        <fullName evidence="6">G-protein coupled receptors family 1 profile domain-containing protein</fullName>
    </recommendedName>
</protein>
<sequence length="97" mass="11227">MVSFSWFISFSVYAILIYPNSEYRYDSFGIMSCEPFYEKKLIIIAATALFFIPPAVTLVYCYTTILRVAHRQIRTIQSSPSNAYSTIQGYDSIRNVR</sequence>
<accession>A0A7R9L552</accession>
<evidence type="ECO:0000313" key="7">
    <source>
        <dbReference type="EMBL" id="CAD7635291.1"/>
    </source>
</evidence>
<evidence type="ECO:0000256" key="5">
    <source>
        <dbReference type="SAM" id="Phobius"/>
    </source>
</evidence>
<dbReference type="EMBL" id="OC871064">
    <property type="protein sequence ID" value="CAD7635291.1"/>
    <property type="molecule type" value="Genomic_DNA"/>
</dbReference>
<reference evidence="7" key="1">
    <citation type="submission" date="2020-11" db="EMBL/GenBank/DDBJ databases">
        <authorList>
            <person name="Tran Van P."/>
        </authorList>
    </citation>
    <scope>NUCLEOTIDE SEQUENCE</scope>
</reference>
<dbReference type="OrthoDB" id="9615015at2759"/>
<evidence type="ECO:0000259" key="6">
    <source>
        <dbReference type="PROSITE" id="PS50262"/>
    </source>
</evidence>
<comment type="subcellular location">
    <subcellularLocation>
        <location evidence="1">Membrane</location>
    </subcellularLocation>
</comment>
<evidence type="ECO:0000313" key="8">
    <source>
        <dbReference type="Proteomes" id="UP000759131"/>
    </source>
</evidence>
<dbReference type="AlphaFoldDB" id="A0A7R9L552"/>
<name>A0A7R9L552_9ACAR</name>
<keyword evidence="8" id="KW-1185">Reference proteome</keyword>
<dbReference type="GO" id="GO:0016020">
    <property type="term" value="C:membrane"/>
    <property type="evidence" value="ECO:0007669"/>
    <property type="project" value="UniProtKB-SubCell"/>
</dbReference>
<keyword evidence="4 5" id="KW-0472">Membrane</keyword>
<evidence type="ECO:0000256" key="3">
    <source>
        <dbReference type="ARBA" id="ARBA00022989"/>
    </source>
</evidence>
<proteinExistence type="predicted"/>
<feature type="transmembrane region" description="Helical" evidence="5">
    <location>
        <begin position="41"/>
        <end position="62"/>
    </location>
</feature>
<dbReference type="SUPFAM" id="SSF81321">
    <property type="entry name" value="Family A G protein-coupled receptor-like"/>
    <property type="match status" value="1"/>
</dbReference>
<dbReference type="CDD" id="cd00637">
    <property type="entry name" value="7tm_classA_rhodopsin-like"/>
    <property type="match status" value="1"/>
</dbReference>
<dbReference type="PROSITE" id="PS50262">
    <property type="entry name" value="G_PROTEIN_RECEP_F1_2"/>
    <property type="match status" value="1"/>
</dbReference>
<dbReference type="EMBL" id="CAJPIZ010016489">
    <property type="protein sequence ID" value="CAG2115721.1"/>
    <property type="molecule type" value="Genomic_DNA"/>
</dbReference>
<feature type="non-terminal residue" evidence="7">
    <location>
        <position position="97"/>
    </location>
</feature>
<evidence type="ECO:0000256" key="1">
    <source>
        <dbReference type="ARBA" id="ARBA00004370"/>
    </source>
</evidence>
<organism evidence="7">
    <name type="scientific">Medioppia subpectinata</name>
    <dbReference type="NCBI Taxonomy" id="1979941"/>
    <lineage>
        <taxon>Eukaryota</taxon>
        <taxon>Metazoa</taxon>
        <taxon>Ecdysozoa</taxon>
        <taxon>Arthropoda</taxon>
        <taxon>Chelicerata</taxon>
        <taxon>Arachnida</taxon>
        <taxon>Acari</taxon>
        <taxon>Acariformes</taxon>
        <taxon>Sarcoptiformes</taxon>
        <taxon>Oribatida</taxon>
        <taxon>Brachypylina</taxon>
        <taxon>Oppioidea</taxon>
        <taxon>Oppiidae</taxon>
        <taxon>Medioppia</taxon>
    </lineage>
</organism>
<dbReference type="InterPro" id="IPR017452">
    <property type="entry name" value="GPCR_Rhodpsn_7TM"/>
</dbReference>
<dbReference type="Proteomes" id="UP000759131">
    <property type="component" value="Unassembled WGS sequence"/>
</dbReference>
<feature type="domain" description="G-protein coupled receptors family 1 profile" evidence="6">
    <location>
        <begin position="1"/>
        <end position="97"/>
    </location>
</feature>